<comment type="catalytic activity">
    <reaction evidence="4 5">
        <text>uridine(38/39/40) in tRNA = pseudouridine(38/39/40) in tRNA</text>
        <dbReference type="Rhea" id="RHEA:22376"/>
        <dbReference type="Rhea" id="RHEA-COMP:10085"/>
        <dbReference type="Rhea" id="RHEA-COMP:10087"/>
        <dbReference type="ChEBI" id="CHEBI:65314"/>
        <dbReference type="ChEBI" id="CHEBI:65315"/>
        <dbReference type="EC" id="5.4.99.12"/>
    </reaction>
</comment>
<evidence type="ECO:0000259" key="6">
    <source>
        <dbReference type="Pfam" id="PF01416"/>
    </source>
</evidence>
<dbReference type="GO" id="GO:0031119">
    <property type="term" value="P:tRNA pseudouridine synthesis"/>
    <property type="evidence" value="ECO:0007669"/>
    <property type="project" value="UniProtKB-UniRule"/>
</dbReference>
<keyword evidence="2 4" id="KW-0819">tRNA processing</keyword>
<comment type="caution">
    <text evidence="4">Lacks conserved residue(s) required for the propagation of feature annotation.</text>
</comment>
<dbReference type="InterPro" id="IPR020095">
    <property type="entry name" value="PsdUridine_synth_TruA_C"/>
</dbReference>
<comment type="similarity">
    <text evidence="1 4 5">Belongs to the tRNA pseudouridine synthase TruA family.</text>
</comment>
<dbReference type="InterPro" id="IPR001406">
    <property type="entry name" value="PsdUridine_synth_TruA"/>
</dbReference>
<evidence type="ECO:0000256" key="5">
    <source>
        <dbReference type="RuleBase" id="RU003792"/>
    </source>
</evidence>
<dbReference type="Pfam" id="PF01416">
    <property type="entry name" value="PseudoU_synth_1"/>
    <property type="match status" value="1"/>
</dbReference>
<dbReference type="InterPro" id="IPR020103">
    <property type="entry name" value="PsdUridine_synth_cat_dom_sf"/>
</dbReference>
<dbReference type="RefSeq" id="WP_255331428.1">
    <property type="nucleotide sequence ID" value="NZ_VOTZ01000001.1"/>
</dbReference>
<gene>
    <name evidence="4 7" type="primary">truA</name>
    <name evidence="7" type="ORF">FTO68_00730</name>
</gene>
<keyword evidence="3 4" id="KW-0413">Isomerase</keyword>
<dbReference type="PANTHER" id="PTHR11142:SF0">
    <property type="entry name" value="TRNA PSEUDOURIDINE SYNTHASE-LIKE 1"/>
    <property type="match status" value="1"/>
</dbReference>
<evidence type="ECO:0000256" key="2">
    <source>
        <dbReference type="ARBA" id="ARBA00022694"/>
    </source>
</evidence>
<evidence type="ECO:0000256" key="4">
    <source>
        <dbReference type="HAMAP-Rule" id="MF_00171"/>
    </source>
</evidence>
<evidence type="ECO:0000313" key="8">
    <source>
        <dbReference type="Proteomes" id="UP001524383"/>
    </source>
</evidence>
<comment type="caution">
    <text evidence="7">The sequence shown here is derived from an EMBL/GenBank/DDBJ whole genome shotgun (WGS) entry which is preliminary data.</text>
</comment>
<comment type="function">
    <text evidence="4">Formation of pseudouridine at positions 38, 39 and 40 in the anticodon stem and loop of transfer RNAs.</text>
</comment>
<name>A0ABD4TI66_9EURY</name>
<dbReference type="Gene3D" id="3.30.70.660">
    <property type="entry name" value="Pseudouridine synthase I, catalytic domain, C-terminal subdomain"/>
    <property type="match status" value="1"/>
</dbReference>
<dbReference type="Proteomes" id="UP001524383">
    <property type="component" value="Unassembled WGS sequence"/>
</dbReference>
<organism evidence="7 8">
    <name type="scientific">Methanocalculus taiwanensis</name>
    <dbReference type="NCBI Taxonomy" id="106207"/>
    <lineage>
        <taxon>Archaea</taxon>
        <taxon>Methanobacteriati</taxon>
        <taxon>Methanobacteriota</taxon>
        <taxon>Stenosarchaea group</taxon>
        <taxon>Methanomicrobia</taxon>
        <taxon>Methanomicrobiales</taxon>
        <taxon>Methanocalculaceae</taxon>
        <taxon>Methanocalculus</taxon>
    </lineage>
</organism>
<protein>
    <recommendedName>
        <fullName evidence="4">tRNA pseudouridine synthase A</fullName>
        <ecNumber evidence="4">5.4.99.12</ecNumber>
    </recommendedName>
    <alternativeName>
        <fullName evidence="4">tRNA pseudouridine(38-40) synthase</fullName>
    </alternativeName>
    <alternativeName>
        <fullName evidence="4">tRNA pseudouridylate synthase I</fullName>
    </alternativeName>
    <alternativeName>
        <fullName evidence="4">tRNA-uridine isomerase I</fullName>
    </alternativeName>
</protein>
<dbReference type="EMBL" id="VOTZ01000001">
    <property type="protein sequence ID" value="MCQ1537520.1"/>
    <property type="molecule type" value="Genomic_DNA"/>
</dbReference>
<dbReference type="EC" id="5.4.99.12" evidence="4"/>
<dbReference type="Gene3D" id="3.30.70.580">
    <property type="entry name" value="Pseudouridine synthase I, catalytic domain, N-terminal subdomain"/>
    <property type="match status" value="1"/>
</dbReference>
<keyword evidence="8" id="KW-1185">Reference proteome</keyword>
<feature type="binding site" evidence="4">
    <location>
        <position position="123"/>
    </location>
    <ligand>
        <name>substrate</name>
    </ligand>
</feature>
<dbReference type="AlphaFoldDB" id="A0ABD4TI66"/>
<dbReference type="GO" id="GO:0160147">
    <property type="term" value="F:tRNA pseudouridine(38-40) synthase activity"/>
    <property type="evidence" value="ECO:0007669"/>
    <property type="project" value="UniProtKB-EC"/>
</dbReference>
<proteinExistence type="inferred from homology"/>
<reference evidence="7 8" key="1">
    <citation type="submission" date="2019-08" db="EMBL/GenBank/DDBJ databases">
        <authorList>
            <person name="Chen S.-C."/>
            <person name="Lai M.-C."/>
            <person name="You Y.-T."/>
        </authorList>
    </citation>
    <scope>NUCLEOTIDE SEQUENCE [LARGE SCALE GENOMIC DNA]</scope>
    <source>
        <strain evidence="7 8">P2F9704a</strain>
    </source>
</reference>
<dbReference type="NCBIfam" id="TIGR00071">
    <property type="entry name" value="hisT_truA"/>
    <property type="match status" value="1"/>
</dbReference>
<dbReference type="InterPro" id="IPR020097">
    <property type="entry name" value="PsdUridine_synth_TruA_a/b_dom"/>
</dbReference>
<evidence type="ECO:0000256" key="1">
    <source>
        <dbReference type="ARBA" id="ARBA00009375"/>
    </source>
</evidence>
<sequence length="293" mass="32880">MEAVATEDTKPSPVRIALCISYFGQGFSGSQQQPDARTVEGVLIDACMRLGLFEDFRSAGFVSAGRTDAGVSARRQVVALTTSYPERVVSSLNRMLPYDCWCSGWAEVPLNFNPRYSAASRTYRYLFPGEGLDLHLMEEAVSWFIGFHDFRRIARVEEGRNPVRHILSARIFSEDGLIVFEVSGESFLWNMVRGMATLLLAAGAGVISPDRIGTLLTEAGPRIPAAPPDSLILWDVDCNILFNPLERSDKGDQKLRNEADRLRIGEKLVEWLGGDRRDLFRNKEIHDKLRHLF</sequence>
<feature type="domain" description="Pseudouridine synthase I TruA alpha/beta" evidence="6">
    <location>
        <begin position="141"/>
        <end position="237"/>
    </location>
</feature>
<dbReference type="InterPro" id="IPR020094">
    <property type="entry name" value="TruA/RsuA/RluB/E/F_N"/>
</dbReference>
<evidence type="ECO:0000313" key="7">
    <source>
        <dbReference type="EMBL" id="MCQ1537520.1"/>
    </source>
</evidence>
<dbReference type="SUPFAM" id="SSF55120">
    <property type="entry name" value="Pseudouridine synthase"/>
    <property type="match status" value="1"/>
</dbReference>
<accession>A0ABD4TI66</accession>
<dbReference type="PANTHER" id="PTHR11142">
    <property type="entry name" value="PSEUDOURIDYLATE SYNTHASE"/>
    <property type="match status" value="1"/>
</dbReference>
<evidence type="ECO:0000256" key="3">
    <source>
        <dbReference type="ARBA" id="ARBA00023235"/>
    </source>
</evidence>
<feature type="active site" description="Nucleophile" evidence="4">
    <location>
        <position position="68"/>
    </location>
</feature>
<dbReference type="HAMAP" id="MF_00171">
    <property type="entry name" value="TruA"/>
    <property type="match status" value="1"/>
</dbReference>